<dbReference type="InterPro" id="IPR045113">
    <property type="entry name" value="Rpb7-like"/>
</dbReference>
<dbReference type="EMBL" id="OZ021737">
    <property type="protein sequence ID" value="CAK9318699.1"/>
    <property type="molecule type" value="Genomic_DNA"/>
</dbReference>
<dbReference type="SUPFAM" id="SSF50249">
    <property type="entry name" value="Nucleic acid-binding proteins"/>
    <property type="match status" value="1"/>
</dbReference>
<dbReference type="Gene3D" id="3.30.1490.120">
    <property type="entry name" value="RNA polymerase Rpb7-like, N-terminal domain"/>
    <property type="match status" value="1"/>
</dbReference>
<dbReference type="InterPro" id="IPR012340">
    <property type="entry name" value="NA-bd_OB-fold"/>
</dbReference>
<keyword evidence="6" id="KW-1185">Reference proteome</keyword>
<evidence type="ECO:0000256" key="2">
    <source>
        <dbReference type="ARBA" id="ARBA00022478"/>
    </source>
</evidence>
<dbReference type="Gene3D" id="2.40.50.140">
    <property type="entry name" value="Nucleic acid-binding proteins"/>
    <property type="match status" value="1"/>
</dbReference>
<dbReference type="SUPFAM" id="SSF88798">
    <property type="entry name" value="N-terminal, heterodimerisation domain of RBP7 (RpoE)"/>
    <property type="match status" value="1"/>
</dbReference>
<gene>
    <name evidence="5" type="ORF">CITCOLO1_LOCUS10670</name>
</gene>
<organism evidence="5 6">
    <name type="scientific">Citrullus colocynthis</name>
    <name type="common">colocynth</name>
    <dbReference type="NCBI Taxonomy" id="252529"/>
    <lineage>
        <taxon>Eukaryota</taxon>
        <taxon>Viridiplantae</taxon>
        <taxon>Streptophyta</taxon>
        <taxon>Embryophyta</taxon>
        <taxon>Tracheophyta</taxon>
        <taxon>Spermatophyta</taxon>
        <taxon>Magnoliopsida</taxon>
        <taxon>eudicotyledons</taxon>
        <taxon>Gunneridae</taxon>
        <taxon>Pentapetalae</taxon>
        <taxon>rosids</taxon>
        <taxon>fabids</taxon>
        <taxon>Cucurbitales</taxon>
        <taxon>Cucurbitaceae</taxon>
        <taxon>Benincaseae</taxon>
        <taxon>Citrullus</taxon>
    </lineage>
</organism>
<evidence type="ECO:0000313" key="5">
    <source>
        <dbReference type="EMBL" id="CAK9318699.1"/>
    </source>
</evidence>
<name>A0ABP0YE69_9ROSI</name>
<sequence>MANPSAFTLSTPVTTSQRFLMPAHFPFSSASQFSPPPFSSAALHFSYSGNSFLISSSTPLCRILIFARLRNIWEMFHEVELVRDVEITAEKEKRDALNFQRYIITCLLENLLKEKANKDHGYFLAVTSLKSIGKGMVKNESQCVSFPITFICRTFLPLEGEILHGVVRHIFRRGLLLKCGPIKYVFLSARKMPTYHYVGGENPVFLSNEFATIGNDAVVRFSVLGVRWIEKRGCIKKEFVMLASLEGNNSLGPISLSDSDEFDL</sequence>
<evidence type="ECO:0000256" key="3">
    <source>
        <dbReference type="ARBA" id="ARBA00023163"/>
    </source>
</evidence>
<protein>
    <recommendedName>
        <fullName evidence="4">DNA-directed RNA polymerase subunit</fullName>
    </recommendedName>
</protein>
<dbReference type="Proteomes" id="UP001642487">
    <property type="component" value="Chromosome 3"/>
</dbReference>
<comment type="subcellular location">
    <subcellularLocation>
        <location evidence="1 4">Nucleus</location>
    </subcellularLocation>
</comment>
<comment type="function">
    <text evidence="4">DNA-dependent RNA polymerase which catalyzes the transcription of DNA into RNA using the four ribonucleoside triphosphates as substrates.</text>
</comment>
<proteinExistence type="predicted"/>
<evidence type="ECO:0000313" key="6">
    <source>
        <dbReference type="Proteomes" id="UP001642487"/>
    </source>
</evidence>
<evidence type="ECO:0000256" key="4">
    <source>
        <dbReference type="RuleBase" id="RU369086"/>
    </source>
</evidence>
<dbReference type="PANTHER" id="PTHR12709">
    <property type="entry name" value="DNA-DIRECTED RNA POLYMERASE II, III"/>
    <property type="match status" value="1"/>
</dbReference>
<dbReference type="PANTHER" id="PTHR12709:SF6">
    <property type="entry name" value="DNA-DIRECTED RNA POLYMERASE SUBUNIT 7-LIKE PROTEIN"/>
    <property type="match status" value="1"/>
</dbReference>
<dbReference type="InterPro" id="IPR036898">
    <property type="entry name" value="RNA_pol_Rpb7-like_N_sf"/>
</dbReference>
<evidence type="ECO:0000256" key="1">
    <source>
        <dbReference type="ARBA" id="ARBA00004123"/>
    </source>
</evidence>
<keyword evidence="2 4" id="KW-0240">DNA-directed RNA polymerase</keyword>
<reference evidence="5 6" key="1">
    <citation type="submission" date="2024-03" db="EMBL/GenBank/DDBJ databases">
        <authorList>
            <person name="Gkanogiannis A."/>
            <person name="Becerra Lopez-Lavalle L."/>
        </authorList>
    </citation>
    <scope>NUCLEOTIDE SEQUENCE [LARGE SCALE GENOMIC DNA]</scope>
</reference>
<keyword evidence="4" id="KW-0539">Nucleus</keyword>
<keyword evidence="3 4" id="KW-0804">Transcription</keyword>
<accession>A0ABP0YE69</accession>